<dbReference type="AlphaFoldDB" id="A0AAV4N661"/>
<dbReference type="Proteomes" id="UP001054945">
    <property type="component" value="Unassembled WGS sequence"/>
</dbReference>
<comment type="caution">
    <text evidence="1">The sequence shown here is derived from an EMBL/GenBank/DDBJ whole genome shotgun (WGS) entry which is preliminary data.</text>
</comment>
<keyword evidence="2" id="KW-1185">Reference proteome</keyword>
<name>A0AAV4N661_CAEEX</name>
<organism evidence="1 2">
    <name type="scientific">Caerostris extrusa</name>
    <name type="common">Bark spider</name>
    <name type="synonym">Caerostris bankana</name>
    <dbReference type="NCBI Taxonomy" id="172846"/>
    <lineage>
        <taxon>Eukaryota</taxon>
        <taxon>Metazoa</taxon>
        <taxon>Ecdysozoa</taxon>
        <taxon>Arthropoda</taxon>
        <taxon>Chelicerata</taxon>
        <taxon>Arachnida</taxon>
        <taxon>Araneae</taxon>
        <taxon>Araneomorphae</taxon>
        <taxon>Entelegynae</taxon>
        <taxon>Araneoidea</taxon>
        <taxon>Araneidae</taxon>
        <taxon>Caerostris</taxon>
    </lineage>
</organism>
<feature type="non-terminal residue" evidence="1">
    <location>
        <position position="1"/>
    </location>
</feature>
<gene>
    <name evidence="1" type="ORF">CEXT_291171</name>
</gene>
<protein>
    <submittedName>
        <fullName evidence="1">Uncharacterized protein</fullName>
    </submittedName>
</protein>
<accession>A0AAV4N661</accession>
<reference evidence="1 2" key="1">
    <citation type="submission" date="2021-06" db="EMBL/GenBank/DDBJ databases">
        <title>Caerostris extrusa draft genome.</title>
        <authorList>
            <person name="Kono N."/>
            <person name="Arakawa K."/>
        </authorList>
    </citation>
    <scope>NUCLEOTIDE SEQUENCE [LARGE SCALE GENOMIC DNA]</scope>
</reference>
<sequence length="69" mass="7829">LSVNLQKCSFLEAIRRSVRHHKEMPTRPVYMAASCKQGSEAFCTHNTTHEDCLQSYSSSNPGNNTKLMR</sequence>
<evidence type="ECO:0000313" key="1">
    <source>
        <dbReference type="EMBL" id="GIX79755.1"/>
    </source>
</evidence>
<evidence type="ECO:0000313" key="2">
    <source>
        <dbReference type="Proteomes" id="UP001054945"/>
    </source>
</evidence>
<dbReference type="EMBL" id="BPLR01002968">
    <property type="protein sequence ID" value="GIX79755.1"/>
    <property type="molecule type" value="Genomic_DNA"/>
</dbReference>
<proteinExistence type="predicted"/>